<organism evidence="2 3">
    <name type="scientific">Didymella heteroderae</name>
    <dbReference type="NCBI Taxonomy" id="1769908"/>
    <lineage>
        <taxon>Eukaryota</taxon>
        <taxon>Fungi</taxon>
        <taxon>Dikarya</taxon>
        <taxon>Ascomycota</taxon>
        <taxon>Pezizomycotina</taxon>
        <taxon>Dothideomycetes</taxon>
        <taxon>Pleosporomycetidae</taxon>
        <taxon>Pleosporales</taxon>
        <taxon>Pleosporineae</taxon>
        <taxon>Didymellaceae</taxon>
        <taxon>Didymella</taxon>
    </lineage>
</organism>
<dbReference type="Proteomes" id="UP000758155">
    <property type="component" value="Unassembled WGS sequence"/>
</dbReference>
<feature type="compositionally biased region" description="Low complexity" evidence="1">
    <location>
        <begin position="170"/>
        <end position="190"/>
    </location>
</feature>
<feature type="compositionally biased region" description="Polar residues" evidence="1">
    <location>
        <begin position="122"/>
        <end position="131"/>
    </location>
</feature>
<dbReference type="AlphaFoldDB" id="A0A9P5BV60"/>
<proteinExistence type="predicted"/>
<feature type="compositionally biased region" description="Polar residues" evidence="1">
    <location>
        <begin position="195"/>
        <end position="208"/>
    </location>
</feature>
<sequence>MDPRFNTYPHRQAHQPQPQVTQRQHQRFSWQAPVEEAPQPAQRPPQYQEVQRHPQQPVVNTNVNTNVNPQHNRGFSYAPTPIEHNASAYYTSSNDPTAPSSPVFTPIDDRPQSMFNMLNTPARRQSQQAYGHSSHPRDDETLLSPSSPEAQTLPFMLVESVVGGQEDTDSQTQQPAPAQAPAAQSPIQQSRHARQMSNLSPINTNLTHPTMPAIPQSPRSGGEQQSPGALPYKTPISPISSAPIRKDTPNSSYNSHSRHNTHAITNGEVPYSPHDFPTHTLTTPHAVFSPDAMSGPNGLDFSLHQPGQIRHPNMDLDASKAWKHSLCACTPDVSLCLTGLFCPCILSGRTAHRLSQKSKKADPTDLLGHSSANGHCLAMTLACGVGLGWVFPMLQRTRIRHLYKLEGACGDDLLKGCCCCCCVAVQNEREVKSREESANRWAGPANRDVYARSGGMEYRPQN</sequence>
<comment type="caution">
    <text evidence="2">The sequence shown here is derived from an EMBL/GenBank/DDBJ whole genome shotgun (WGS) entry which is preliminary data.</text>
</comment>
<dbReference type="Pfam" id="PF04749">
    <property type="entry name" value="PLAC8"/>
    <property type="match status" value="1"/>
</dbReference>
<dbReference type="EMBL" id="SWKV01000124">
    <property type="protein sequence ID" value="KAF3031769.1"/>
    <property type="molecule type" value="Genomic_DNA"/>
</dbReference>
<reference evidence="2" key="1">
    <citation type="submission" date="2019-04" db="EMBL/GenBank/DDBJ databases">
        <title>Sequencing of skin fungus with MAO and IRED activity.</title>
        <authorList>
            <person name="Marsaioli A.J."/>
            <person name="Bonatto J.M.C."/>
            <person name="Reis Junior O."/>
        </authorList>
    </citation>
    <scope>NUCLEOTIDE SEQUENCE</scope>
    <source>
        <strain evidence="2">28M1</strain>
    </source>
</reference>
<name>A0A9P5BV60_9PLEO</name>
<feature type="region of interest" description="Disordered" evidence="1">
    <location>
        <begin position="163"/>
        <end position="265"/>
    </location>
</feature>
<dbReference type="OrthoDB" id="1045822at2759"/>
<gene>
    <name evidence="2" type="ORF">E8E12_001715</name>
</gene>
<feature type="compositionally biased region" description="Low complexity" evidence="1">
    <location>
        <begin position="14"/>
        <end position="23"/>
    </location>
</feature>
<feature type="region of interest" description="Disordered" evidence="1">
    <location>
        <begin position="122"/>
        <end position="151"/>
    </location>
</feature>
<feature type="region of interest" description="Disordered" evidence="1">
    <location>
        <begin position="1"/>
        <end position="54"/>
    </location>
</feature>
<evidence type="ECO:0000313" key="3">
    <source>
        <dbReference type="Proteomes" id="UP000758155"/>
    </source>
</evidence>
<protein>
    <recommendedName>
        <fullName evidence="4">PLAC8-domain-containing protein</fullName>
    </recommendedName>
</protein>
<evidence type="ECO:0000256" key="1">
    <source>
        <dbReference type="SAM" id="MobiDB-lite"/>
    </source>
</evidence>
<accession>A0A9P5BV60</accession>
<feature type="compositionally biased region" description="Polar residues" evidence="1">
    <location>
        <begin position="217"/>
        <end position="227"/>
    </location>
</feature>
<dbReference type="PANTHER" id="PTHR15907">
    <property type="entry name" value="DUF614 FAMILY PROTEIN-RELATED"/>
    <property type="match status" value="1"/>
</dbReference>
<evidence type="ECO:0008006" key="4">
    <source>
        <dbReference type="Google" id="ProtNLM"/>
    </source>
</evidence>
<evidence type="ECO:0000313" key="2">
    <source>
        <dbReference type="EMBL" id="KAF3031769.1"/>
    </source>
</evidence>
<dbReference type="InterPro" id="IPR006461">
    <property type="entry name" value="PLAC_motif_containing"/>
</dbReference>
<keyword evidence="3" id="KW-1185">Reference proteome</keyword>
<dbReference type="NCBIfam" id="TIGR01571">
    <property type="entry name" value="A_thal_Cys_rich"/>
    <property type="match status" value="1"/>
</dbReference>
<feature type="compositionally biased region" description="Low complexity" evidence="1">
    <location>
        <begin position="31"/>
        <end position="54"/>
    </location>
</feature>